<dbReference type="InterPro" id="IPR025419">
    <property type="entry name" value="DUF4142"/>
</dbReference>
<name>A0ABT8ZWD6_9SPHN</name>
<evidence type="ECO:0000313" key="4">
    <source>
        <dbReference type="Proteomes" id="UP001176468"/>
    </source>
</evidence>
<feature type="signal peptide" evidence="1">
    <location>
        <begin position="1"/>
        <end position="21"/>
    </location>
</feature>
<dbReference type="RefSeq" id="WP_304560348.1">
    <property type="nucleotide sequence ID" value="NZ_JAUQSZ010000003.1"/>
</dbReference>
<keyword evidence="4" id="KW-1185">Reference proteome</keyword>
<feature type="domain" description="DUF4142" evidence="2">
    <location>
        <begin position="25"/>
        <end position="160"/>
    </location>
</feature>
<proteinExistence type="predicted"/>
<evidence type="ECO:0000259" key="2">
    <source>
        <dbReference type="Pfam" id="PF13628"/>
    </source>
</evidence>
<sequence>MKFSILIPASAVLFMAVPAAAQVMTPREYVMTAGASDLYERQSAQIVLETTANPDVKSFATMMLSAHAKSTADVKAAAMKSKIKVSPPMLMPAQMEMVAQLKAENGPARDAAYLAQQRSAHGQALFVQQAYAMGGTAPALKAVAAKIVPVVKMHIAMLMKM</sequence>
<dbReference type="Pfam" id="PF13628">
    <property type="entry name" value="DUF4142"/>
    <property type="match status" value="1"/>
</dbReference>
<feature type="chain" id="PRO_5046744797" evidence="1">
    <location>
        <begin position="22"/>
        <end position="161"/>
    </location>
</feature>
<dbReference type="EMBL" id="JAUQSZ010000003">
    <property type="protein sequence ID" value="MDO7841891.1"/>
    <property type="molecule type" value="Genomic_DNA"/>
</dbReference>
<gene>
    <name evidence="3" type="ORF">Q5H94_06105</name>
</gene>
<organism evidence="3 4">
    <name type="scientific">Sphingomonas immobilis</name>
    <dbReference type="NCBI Taxonomy" id="3063997"/>
    <lineage>
        <taxon>Bacteria</taxon>
        <taxon>Pseudomonadati</taxon>
        <taxon>Pseudomonadota</taxon>
        <taxon>Alphaproteobacteria</taxon>
        <taxon>Sphingomonadales</taxon>
        <taxon>Sphingomonadaceae</taxon>
        <taxon>Sphingomonas</taxon>
    </lineage>
</organism>
<evidence type="ECO:0000313" key="3">
    <source>
        <dbReference type="EMBL" id="MDO7841891.1"/>
    </source>
</evidence>
<evidence type="ECO:0000256" key="1">
    <source>
        <dbReference type="SAM" id="SignalP"/>
    </source>
</evidence>
<keyword evidence="1" id="KW-0732">Signal</keyword>
<dbReference type="PANTHER" id="PTHR38593:SF1">
    <property type="entry name" value="BLR2558 PROTEIN"/>
    <property type="match status" value="1"/>
</dbReference>
<reference evidence="3" key="1">
    <citation type="submission" date="2023-07" db="EMBL/GenBank/DDBJ databases">
        <authorList>
            <person name="Kim M.K."/>
        </authorList>
    </citation>
    <scope>NUCLEOTIDE SEQUENCE</scope>
    <source>
        <strain evidence="3">CA1-15</strain>
    </source>
</reference>
<dbReference type="InterPro" id="IPR012347">
    <property type="entry name" value="Ferritin-like"/>
</dbReference>
<comment type="caution">
    <text evidence="3">The sequence shown here is derived from an EMBL/GenBank/DDBJ whole genome shotgun (WGS) entry which is preliminary data.</text>
</comment>
<accession>A0ABT8ZWD6</accession>
<dbReference type="PANTHER" id="PTHR38593">
    <property type="entry name" value="BLR2558 PROTEIN"/>
    <property type="match status" value="1"/>
</dbReference>
<protein>
    <submittedName>
        <fullName evidence="3">DUF4142 domain-containing protein</fullName>
    </submittedName>
</protein>
<dbReference type="Proteomes" id="UP001176468">
    <property type="component" value="Unassembled WGS sequence"/>
</dbReference>
<dbReference type="Gene3D" id="1.20.1260.10">
    <property type="match status" value="1"/>
</dbReference>